<protein>
    <submittedName>
        <fullName evidence="1">Uncharacterized protein</fullName>
    </submittedName>
</protein>
<name>A0A927YQQ4_9FIRM</name>
<organism evidence="1 2">
    <name type="scientific">Pseudobutyrivibrio ruminis</name>
    <dbReference type="NCBI Taxonomy" id="46206"/>
    <lineage>
        <taxon>Bacteria</taxon>
        <taxon>Bacillati</taxon>
        <taxon>Bacillota</taxon>
        <taxon>Clostridia</taxon>
        <taxon>Lachnospirales</taxon>
        <taxon>Lachnospiraceae</taxon>
        <taxon>Pseudobutyrivibrio</taxon>
    </lineage>
</organism>
<proteinExistence type="predicted"/>
<accession>A0A927YQQ4</accession>
<evidence type="ECO:0000313" key="2">
    <source>
        <dbReference type="Proteomes" id="UP000766246"/>
    </source>
</evidence>
<evidence type="ECO:0000313" key="1">
    <source>
        <dbReference type="EMBL" id="MBE5919683.1"/>
    </source>
</evidence>
<gene>
    <name evidence="1" type="ORF">E7272_07535</name>
</gene>
<sequence length="67" mass="8088">MCKDRNKLSWRDLKVGDKFRLIVDEFDGHSENICRVTEVFEDHLIAYDEVIDWPKMWIDDDMIITEV</sequence>
<reference evidence="1" key="1">
    <citation type="submission" date="2019-04" db="EMBL/GenBank/DDBJ databases">
        <title>Evolution of Biomass-Degrading Anaerobic Consortia Revealed by Metagenomics.</title>
        <authorList>
            <person name="Peng X."/>
        </authorList>
    </citation>
    <scope>NUCLEOTIDE SEQUENCE</scope>
    <source>
        <strain evidence="1">SIG311</strain>
    </source>
</reference>
<comment type="caution">
    <text evidence="1">The sequence shown here is derived from an EMBL/GenBank/DDBJ whole genome shotgun (WGS) entry which is preliminary data.</text>
</comment>
<dbReference type="Proteomes" id="UP000766246">
    <property type="component" value="Unassembled WGS sequence"/>
</dbReference>
<dbReference type="EMBL" id="SVER01000017">
    <property type="protein sequence ID" value="MBE5919683.1"/>
    <property type="molecule type" value="Genomic_DNA"/>
</dbReference>
<dbReference type="AlphaFoldDB" id="A0A927YQQ4"/>